<feature type="domain" description="Gfo/Idh/MocA-like oxidoreductase N-terminal" evidence="1">
    <location>
        <begin position="5"/>
        <end position="93"/>
    </location>
</feature>
<name>A0A1H4FS70_9SPHI</name>
<proteinExistence type="predicted"/>
<dbReference type="Gene3D" id="3.40.50.720">
    <property type="entry name" value="NAD(P)-binding Rossmann-like Domain"/>
    <property type="match status" value="1"/>
</dbReference>
<dbReference type="Gene3D" id="3.30.360.10">
    <property type="entry name" value="Dihydrodipicolinate Reductase, domain 2"/>
    <property type="match status" value="1"/>
</dbReference>
<dbReference type="GO" id="GO:0000166">
    <property type="term" value="F:nucleotide binding"/>
    <property type="evidence" value="ECO:0007669"/>
    <property type="project" value="InterPro"/>
</dbReference>
<dbReference type="SUPFAM" id="SSF51735">
    <property type="entry name" value="NAD(P)-binding Rossmann-fold domains"/>
    <property type="match status" value="1"/>
</dbReference>
<dbReference type="EMBL" id="FNRA01000008">
    <property type="protein sequence ID" value="SEA99907.1"/>
    <property type="molecule type" value="Genomic_DNA"/>
</dbReference>
<dbReference type="Pfam" id="PF01408">
    <property type="entry name" value="GFO_IDH_MocA"/>
    <property type="match status" value="1"/>
</dbReference>
<evidence type="ECO:0000259" key="2">
    <source>
        <dbReference type="Pfam" id="PF22725"/>
    </source>
</evidence>
<evidence type="ECO:0000313" key="3">
    <source>
        <dbReference type="EMBL" id="SEA99907.1"/>
    </source>
</evidence>
<dbReference type="SUPFAM" id="SSF55347">
    <property type="entry name" value="Glyceraldehyde-3-phosphate dehydrogenase-like, C-terminal domain"/>
    <property type="match status" value="1"/>
</dbReference>
<organism evidence="3 4">
    <name type="scientific">Pedobacter hartonius</name>
    <dbReference type="NCBI Taxonomy" id="425514"/>
    <lineage>
        <taxon>Bacteria</taxon>
        <taxon>Pseudomonadati</taxon>
        <taxon>Bacteroidota</taxon>
        <taxon>Sphingobacteriia</taxon>
        <taxon>Sphingobacteriales</taxon>
        <taxon>Sphingobacteriaceae</taxon>
        <taxon>Pedobacter</taxon>
    </lineage>
</organism>
<reference evidence="3 4" key="1">
    <citation type="submission" date="2016-10" db="EMBL/GenBank/DDBJ databases">
        <authorList>
            <person name="de Groot N.N."/>
        </authorList>
    </citation>
    <scope>NUCLEOTIDE SEQUENCE [LARGE SCALE GENOMIC DNA]</scope>
    <source>
        <strain evidence="3 4">DSM 19033</strain>
    </source>
</reference>
<dbReference type="AlphaFoldDB" id="A0A1H4FS70"/>
<evidence type="ECO:0000313" key="4">
    <source>
        <dbReference type="Proteomes" id="UP000198850"/>
    </source>
</evidence>
<dbReference type="InterPro" id="IPR000683">
    <property type="entry name" value="Gfo/Idh/MocA-like_OxRdtase_N"/>
</dbReference>
<dbReference type="PANTHER" id="PTHR43377">
    <property type="entry name" value="BILIVERDIN REDUCTASE A"/>
    <property type="match status" value="1"/>
</dbReference>
<dbReference type="PANTHER" id="PTHR43377:SF1">
    <property type="entry name" value="BILIVERDIN REDUCTASE A"/>
    <property type="match status" value="1"/>
</dbReference>
<feature type="domain" description="GFO/IDH/MocA-like oxidoreductase" evidence="2">
    <location>
        <begin position="127"/>
        <end position="249"/>
    </location>
</feature>
<sequence length="338" mass="38842">MKNFVLIIGLGSMGKRRVRNLQALGVNNIIGFDKRKDRRDETALLYHIDTVESFEMALEKFKFDAFIISLPPDIHHIYMKIAIELGIPAFIEASVVDTDFEWMIAEANRKNVCLAPSCTLCFHPAIKKIAEVIQSNSLGKISNILYHSGQYLPDWHTYEDVSEYYVSNKLTGGGREIVPFELTWITLLLGLPKRVTGFYKNSIQIAGAEEIDDTYNVLMDYGQMIFNLSVDVVSRYATRRMVINGDKKQLYWNWDDNAIKIFDPEKAEWDSISYETISAQSGYNKNITEQMYIDEMSAFLHAVNDNSKFPNTLAHDHEVLKVLYAVERSDLNNRIERL</sequence>
<dbReference type="OrthoDB" id="9815825at2"/>
<dbReference type="Proteomes" id="UP000198850">
    <property type="component" value="Unassembled WGS sequence"/>
</dbReference>
<dbReference type="InterPro" id="IPR055170">
    <property type="entry name" value="GFO_IDH_MocA-like_dom"/>
</dbReference>
<dbReference type="InterPro" id="IPR036291">
    <property type="entry name" value="NAD(P)-bd_dom_sf"/>
</dbReference>
<gene>
    <name evidence="3" type="ORF">SAMN05443550_10886</name>
</gene>
<dbReference type="STRING" id="425514.SAMN05443550_10886"/>
<protein>
    <submittedName>
        <fullName evidence="3">Predicted dehydrogenase</fullName>
    </submittedName>
</protein>
<dbReference type="Pfam" id="PF22725">
    <property type="entry name" value="GFO_IDH_MocA_C3"/>
    <property type="match status" value="1"/>
</dbReference>
<evidence type="ECO:0000259" key="1">
    <source>
        <dbReference type="Pfam" id="PF01408"/>
    </source>
</evidence>
<dbReference type="RefSeq" id="WP_090557905.1">
    <property type="nucleotide sequence ID" value="NZ_FNRA01000008.1"/>
</dbReference>
<dbReference type="InterPro" id="IPR051450">
    <property type="entry name" value="Gfo/Idh/MocA_Oxidoreductases"/>
</dbReference>
<accession>A0A1H4FS70</accession>
<keyword evidence="4" id="KW-1185">Reference proteome</keyword>